<reference evidence="3 4" key="2">
    <citation type="submission" date="2015-05" db="EMBL/GenBank/DDBJ databases">
        <authorList>
            <person name="Morales-Cruz A."/>
            <person name="Amrine K.C."/>
            <person name="Cantu D."/>
        </authorList>
    </citation>
    <scope>NUCLEOTIDE SEQUENCE [LARGE SCALE GENOMIC DNA]</scope>
    <source>
        <strain evidence="3">UCRPC4</strain>
    </source>
</reference>
<dbReference type="Gene3D" id="3.40.50.1820">
    <property type="entry name" value="alpha/beta hydrolase"/>
    <property type="match status" value="1"/>
</dbReference>
<keyword evidence="4" id="KW-1185">Reference proteome</keyword>
<evidence type="ECO:0000313" key="4">
    <source>
        <dbReference type="Proteomes" id="UP000053317"/>
    </source>
</evidence>
<gene>
    <name evidence="3" type="ORF">UCRPC4_g05151</name>
</gene>
<keyword evidence="3" id="KW-0378">Hydrolase</keyword>
<sequence>MQPKESLPLTQFHDWYNNEHGPTRLRLPFIPNGFRYRATDLPDINSGSQSLPEWMACYDITDMYELTQEPYMRLRGPPAKSQREIDTMKQIFVDRKLLDLVGEDVNQEQFSQLESPHNFDKNAEGNVLVAVSLVVDSSVKPQVDKWYSESEIPKIKAFPGWRRTRRYTTSHIEARTDGKVEYLTIHEFIPGTDANKLDISKTASFDITEAKVRNYTLVYTFGAAPRHLSGITSWTSTDGLTKTIPSTSPGFGAAIESYVTTPDNCILPYRLEGNTSNPDSPVIVLVNSVLVTYGIWDSFISHFFSHAPNRKYRVLRYLSRGRSSNTGATTPVTVNLLSSDIIHLLNTLRIPTAACLIGVSLGGATALATALTHPSRIQSFISCDTSAKSPAGNSEAWGSRIAVAEKQGSTANLISPFGDQSPSAPAEPIVGTELAEMTVRRWFAPTSYEDPALTSEFARVKHMVTTNSLPGFKKGVEALFDYDYKPLLPGYTGKGAFLVGAKDGVLPKAMEALSKELGTSNSVKVGFQIVDDAGHLPMCEKPGVVADYVTRFLEDDY</sequence>
<dbReference type="SUPFAM" id="SSF53474">
    <property type="entry name" value="alpha/beta-Hydrolases"/>
    <property type="match status" value="1"/>
</dbReference>
<evidence type="ECO:0000259" key="2">
    <source>
        <dbReference type="Pfam" id="PF12697"/>
    </source>
</evidence>
<dbReference type="GO" id="GO:0016787">
    <property type="term" value="F:hydrolase activity"/>
    <property type="evidence" value="ECO:0007669"/>
    <property type="project" value="UniProtKB-KW"/>
</dbReference>
<dbReference type="AlphaFoldDB" id="A0A0G2E5Z8"/>
<dbReference type="OrthoDB" id="2851338at2759"/>
<proteinExistence type="inferred from homology"/>
<comment type="similarity">
    <text evidence="1">Belongs to the AB hydrolase superfamily.</text>
</comment>
<accession>A0A0G2E5Z8</accession>
<reference evidence="3 4" key="1">
    <citation type="submission" date="2015-05" db="EMBL/GenBank/DDBJ databases">
        <title>Distinctive expansion of gene families associated with plant cell wall degradation and secondary metabolism in the genomes of grapevine trunk pathogens.</title>
        <authorList>
            <person name="Lawrence D.P."/>
            <person name="Travadon R."/>
            <person name="Rolshausen P.E."/>
            <person name="Baumgartner K."/>
        </authorList>
    </citation>
    <scope>NUCLEOTIDE SEQUENCE [LARGE SCALE GENOMIC DNA]</scope>
    <source>
        <strain evidence="3">UCRPC4</strain>
    </source>
</reference>
<dbReference type="InterPro" id="IPR029058">
    <property type="entry name" value="AB_hydrolase_fold"/>
</dbReference>
<protein>
    <submittedName>
        <fullName evidence="3">Putative alpha beta hydrolase</fullName>
    </submittedName>
</protein>
<dbReference type="Proteomes" id="UP000053317">
    <property type="component" value="Unassembled WGS sequence"/>
</dbReference>
<evidence type="ECO:0000256" key="1">
    <source>
        <dbReference type="ARBA" id="ARBA00008645"/>
    </source>
</evidence>
<evidence type="ECO:0000313" key="3">
    <source>
        <dbReference type="EMBL" id="KKY18114.1"/>
    </source>
</evidence>
<name>A0A0G2E5Z8_PHACM</name>
<dbReference type="PANTHER" id="PTHR43039">
    <property type="entry name" value="ESTERASE-RELATED"/>
    <property type="match status" value="1"/>
</dbReference>
<dbReference type="InterPro" id="IPR000073">
    <property type="entry name" value="AB_hydrolase_1"/>
</dbReference>
<dbReference type="Pfam" id="PF12697">
    <property type="entry name" value="Abhydrolase_6"/>
    <property type="match status" value="1"/>
</dbReference>
<comment type="caution">
    <text evidence="3">The sequence shown here is derived from an EMBL/GenBank/DDBJ whole genome shotgun (WGS) entry which is preliminary data.</text>
</comment>
<organism evidence="3 4">
    <name type="scientific">Phaeomoniella chlamydospora</name>
    <name type="common">Phaeoacremonium chlamydosporum</name>
    <dbReference type="NCBI Taxonomy" id="158046"/>
    <lineage>
        <taxon>Eukaryota</taxon>
        <taxon>Fungi</taxon>
        <taxon>Dikarya</taxon>
        <taxon>Ascomycota</taxon>
        <taxon>Pezizomycotina</taxon>
        <taxon>Eurotiomycetes</taxon>
        <taxon>Chaetothyriomycetidae</taxon>
        <taxon>Phaeomoniellales</taxon>
        <taxon>Phaeomoniellaceae</taxon>
        <taxon>Phaeomoniella</taxon>
    </lineage>
</organism>
<dbReference type="EMBL" id="LCWF01000132">
    <property type="protein sequence ID" value="KKY18114.1"/>
    <property type="molecule type" value="Genomic_DNA"/>
</dbReference>
<feature type="domain" description="AB hydrolase-1" evidence="2">
    <location>
        <begin position="284"/>
        <end position="547"/>
    </location>
</feature>